<evidence type="ECO:0000256" key="1">
    <source>
        <dbReference type="ARBA" id="ARBA00006566"/>
    </source>
</evidence>
<dbReference type="PRINTS" id="PR00959">
    <property type="entry name" value="MEVGALKINASE"/>
</dbReference>
<dbReference type="InterPro" id="IPR014721">
    <property type="entry name" value="Ribsml_uS5_D2-typ_fold_subgr"/>
</dbReference>
<dbReference type="InterPro" id="IPR006203">
    <property type="entry name" value="GHMP_knse_ATP-bd_CS"/>
</dbReference>
<feature type="domain" description="Galactokinase N-terminal" evidence="9">
    <location>
        <begin position="34"/>
        <end position="83"/>
    </location>
</feature>
<dbReference type="SUPFAM" id="SSF55060">
    <property type="entry name" value="GHMP Kinase, C-terminal domain"/>
    <property type="match status" value="2"/>
</dbReference>
<comment type="similarity">
    <text evidence="1">Belongs to the GHMP kinase family. GalK subfamily.</text>
</comment>
<feature type="domain" description="GHMP kinase N-terminal" evidence="7">
    <location>
        <begin position="122"/>
        <end position="205"/>
    </location>
</feature>
<accession>A0AAN8S7L9</accession>
<dbReference type="EMBL" id="JAWJWE010000004">
    <property type="protein sequence ID" value="KAK6636013.1"/>
    <property type="molecule type" value="Genomic_DNA"/>
</dbReference>
<name>A0AAN8S7L9_POLSC</name>
<evidence type="ECO:0000256" key="2">
    <source>
        <dbReference type="ARBA" id="ARBA00022679"/>
    </source>
</evidence>
<evidence type="ECO:0000259" key="7">
    <source>
        <dbReference type="Pfam" id="PF00288"/>
    </source>
</evidence>
<dbReference type="Pfam" id="PF00288">
    <property type="entry name" value="GHMP_kinases_N"/>
    <property type="match status" value="1"/>
</dbReference>
<evidence type="ECO:0000256" key="5">
    <source>
        <dbReference type="ARBA" id="ARBA00022840"/>
    </source>
</evidence>
<feature type="compositionally biased region" description="Basic and acidic residues" evidence="6">
    <location>
        <begin position="300"/>
        <end position="317"/>
    </location>
</feature>
<dbReference type="Pfam" id="PF10509">
    <property type="entry name" value="GalKase_gal_bdg"/>
    <property type="match status" value="2"/>
</dbReference>
<dbReference type="Gene3D" id="3.30.230.10">
    <property type="match status" value="2"/>
</dbReference>
<dbReference type="Proteomes" id="UP001372834">
    <property type="component" value="Unassembled WGS sequence"/>
</dbReference>
<gene>
    <name evidence="10" type="ORF">RUM43_009665</name>
</gene>
<dbReference type="AlphaFoldDB" id="A0AAN8S7L9"/>
<dbReference type="SUPFAM" id="SSF54211">
    <property type="entry name" value="Ribosomal protein S5 domain 2-like"/>
    <property type="match status" value="2"/>
</dbReference>
<feature type="domain" description="GHMP kinase C-terminal" evidence="8">
    <location>
        <begin position="897"/>
        <end position="978"/>
    </location>
</feature>
<dbReference type="PANTHER" id="PTHR10457">
    <property type="entry name" value="MEVALONATE KINASE/GALACTOKINASE"/>
    <property type="match status" value="1"/>
</dbReference>
<dbReference type="InterPro" id="IPR019539">
    <property type="entry name" value="GalKase_N"/>
</dbReference>
<keyword evidence="3" id="KW-0547">Nucleotide-binding</keyword>
<sequence length="1009" mass="113475">MTNLTSEQYRDVLRRVNNCMEVPTVQQLLRRAVETFYNRFGGYPEMAGVAPGKVGIFGEQTQFDGGLAMPTATPMATIMVGRRARGSRFTVVTSADVGKPHKVKFSFSVKRPLAPGCPTWLNYVKGVIEKYGEGVPPFEAALESSIPPGVGLGSSAAIETATYTFLEVLIGKKTDPLEKVTALQEVEKDYASKKVGVVDRITSILAKDRHTMLIDCKTNDVEWIPFQNPKTALVVIDTHEKDTLTADEYTERSKYIDKACEILGVSTLRDCTEEDLKELENRVSWILHGDVDEDGENEADGTREEEVGNREETETKNSRSTNKFVKLKDVWPQEEYDIMIKRARFFVTEMIRITEALEAWKEGDAETFGKKMEESHKSLKEDFEFDNPLSNFLVDTSLQVEGVLGSRMTGMGLGFGGGIVSLVRKENIEKYCNYVTERFMDHRGKILEDLKAQRENYNQKRFEIQKKAHSAHYNPAIASSEKIGKIQDYMAGGGSLNRIVQKRMSLVEQRRRSTLENKRMPCIVKVEKPPGGCGTWGRYEKNKQKEEFLRKASIEEEKSLMTTNTQVEVTPLALPSYYIVSPFPGARMMFVTKTDILRSLYATPVPHPKAIVRSAFSEFSAEFGTKPEAVGVAPGTLTLFGEFMEFHLGYIICMALPMVTVTVGGRNDSVYLNVKTMSKEVETPNVMKYPVPCVRNFEMESRSWVNFLLGCTNEFKGHVPGFNAVVGSSIPILVGLNSCSALQASFYTFLENLTKECTVDPLEKADRCAKSEYEFRETPSELVTRCSAIKFLPTFLCKDGNLMFINCKKYKITQYFFDHPSYVFLIGCCRNNTTTVTLTTLDERLKMCVYALEILGQKSLLKADLKHLRCLKKRDATDETIKRVKYVITEHQRTIEAVKAIKNEDYERVGLLMCQSHASLRDDYQVSSPEIEALVSLAMGVPGVLGAKMLGRGLNASIIVLLKLSDVDTCIRHIRKNYRPKDDKPNFYVVKPSGGAFMMNPAVEMSLVP</sequence>
<evidence type="ECO:0000256" key="6">
    <source>
        <dbReference type="SAM" id="MobiDB-lite"/>
    </source>
</evidence>
<dbReference type="InterPro" id="IPR036554">
    <property type="entry name" value="GHMP_kinase_C_sf"/>
</dbReference>
<evidence type="ECO:0000259" key="9">
    <source>
        <dbReference type="Pfam" id="PF10509"/>
    </source>
</evidence>
<dbReference type="InterPro" id="IPR020568">
    <property type="entry name" value="Ribosomal_Su5_D2-typ_SF"/>
</dbReference>
<feature type="region of interest" description="Disordered" evidence="6">
    <location>
        <begin position="292"/>
        <end position="319"/>
    </location>
</feature>
<dbReference type="GO" id="GO:0006012">
    <property type="term" value="P:galactose metabolic process"/>
    <property type="evidence" value="ECO:0007669"/>
    <property type="project" value="InterPro"/>
</dbReference>
<dbReference type="PRINTS" id="PR00473">
    <property type="entry name" value="GALCTOKINASE"/>
</dbReference>
<keyword evidence="4" id="KW-0418">Kinase</keyword>
<dbReference type="GO" id="GO:0005829">
    <property type="term" value="C:cytosol"/>
    <property type="evidence" value="ECO:0007669"/>
    <property type="project" value="TreeGrafter"/>
</dbReference>
<dbReference type="InterPro" id="IPR000705">
    <property type="entry name" value="Galactokinase"/>
</dbReference>
<evidence type="ECO:0000259" key="8">
    <source>
        <dbReference type="Pfam" id="PF08544"/>
    </source>
</evidence>
<evidence type="ECO:0000256" key="4">
    <source>
        <dbReference type="ARBA" id="ARBA00022777"/>
    </source>
</evidence>
<dbReference type="GO" id="GO:0005524">
    <property type="term" value="F:ATP binding"/>
    <property type="evidence" value="ECO:0007669"/>
    <property type="project" value="UniProtKB-KW"/>
</dbReference>
<dbReference type="Pfam" id="PF08544">
    <property type="entry name" value="GHMP_kinases_C"/>
    <property type="match status" value="1"/>
</dbReference>
<dbReference type="Gene3D" id="3.30.70.890">
    <property type="entry name" value="GHMP kinase, C-terminal domain"/>
    <property type="match status" value="3"/>
</dbReference>
<organism evidence="10 11">
    <name type="scientific">Polyplax serrata</name>
    <name type="common">Common mouse louse</name>
    <dbReference type="NCBI Taxonomy" id="468196"/>
    <lineage>
        <taxon>Eukaryota</taxon>
        <taxon>Metazoa</taxon>
        <taxon>Ecdysozoa</taxon>
        <taxon>Arthropoda</taxon>
        <taxon>Hexapoda</taxon>
        <taxon>Insecta</taxon>
        <taxon>Pterygota</taxon>
        <taxon>Neoptera</taxon>
        <taxon>Paraneoptera</taxon>
        <taxon>Psocodea</taxon>
        <taxon>Troctomorpha</taxon>
        <taxon>Phthiraptera</taxon>
        <taxon>Anoplura</taxon>
        <taxon>Polyplacidae</taxon>
        <taxon>Polyplax</taxon>
    </lineage>
</organism>
<dbReference type="InterPro" id="IPR013750">
    <property type="entry name" value="GHMP_kinase_C_dom"/>
</dbReference>
<dbReference type="PANTHER" id="PTHR10457:SF7">
    <property type="entry name" value="GALACTOKINASE-RELATED"/>
    <property type="match status" value="1"/>
</dbReference>
<feature type="domain" description="Galactokinase N-terminal" evidence="9">
    <location>
        <begin position="618"/>
        <end position="664"/>
    </location>
</feature>
<evidence type="ECO:0008006" key="12">
    <source>
        <dbReference type="Google" id="ProtNLM"/>
    </source>
</evidence>
<comment type="caution">
    <text evidence="10">The sequence shown here is derived from an EMBL/GenBank/DDBJ whole genome shotgun (WGS) entry which is preliminary data.</text>
</comment>
<proteinExistence type="inferred from homology"/>
<dbReference type="PROSITE" id="PS00627">
    <property type="entry name" value="GHMP_KINASES_ATP"/>
    <property type="match status" value="1"/>
</dbReference>
<keyword evidence="2" id="KW-0808">Transferase</keyword>
<reference evidence="10 11" key="1">
    <citation type="submission" date="2023-10" db="EMBL/GenBank/DDBJ databases">
        <title>Genomes of two closely related lineages of the louse Polyplax serrata with different host specificities.</title>
        <authorList>
            <person name="Martinu J."/>
            <person name="Tarabai H."/>
            <person name="Stefka J."/>
            <person name="Hypsa V."/>
        </authorList>
    </citation>
    <scope>NUCLEOTIDE SEQUENCE [LARGE SCALE GENOMIC DNA]</scope>
    <source>
        <strain evidence="10">HR10_N</strain>
    </source>
</reference>
<evidence type="ECO:0000313" key="10">
    <source>
        <dbReference type="EMBL" id="KAK6636013.1"/>
    </source>
</evidence>
<dbReference type="GO" id="GO:0004335">
    <property type="term" value="F:galactokinase activity"/>
    <property type="evidence" value="ECO:0007669"/>
    <property type="project" value="InterPro"/>
</dbReference>
<keyword evidence="5" id="KW-0067">ATP-binding</keyword>
<dbReference type="InterPro" id="IPR006204">
    <property type="entry name" value="GHMP_kinase_N_dom"/>
</dbReference>
<evidence type="ECO:0000313" key="11">
    <source>
        <dbReference type="Proteomes" id="UP001372834"/>
    </source>
</evidence>
<evidence type="ECO:0000256" key="3">
    <source>
        <dbReference type="ARBA" id="ARBA00022741"/>
    </source>
</evidence>
<protein>
    <recommendedName>
        <fullName evidence="12">Galactokinase</fullName>
    </recommendedName>
</protein>